<name>A0A9P4MQC0_9PEZI</name>
<feature type="compositionally biased region" description="Polar residues" evidence="1">
    <location>
        <begin position="150"/>
        <end position="185"/>
    </location>
</feature>
<reference evidence="3" key="1">
    <citation type="journal article" date="2020" name="Stud. Mycol.">
        <title>101 Dothideomycetes genomes: a test case for predicting lifestyles and emergence of pathogens.</title>
        <authorList>
            <person name="Haridas S."/>
            <person name="Albert R."/>
            <person name="Binder M."/>
            <person name="Bloem J."/>
            <person name="Labutti K."/>
            <person name="Salamov A."/>
            <person name="Andreopoulos B."/>
            <person name="Baker S."/>
            <person name="Barry K."/>
            <person name="Bills G."/>
            <person name="Bluhm B."/>
            <person name="Cannon C."/>
            <person name="Castanera R."/>
            <person name="Culley D."/>
            <person name="Daum C."/>
            <person name="Ezra D."/>
            <person name="Gonzalez J."/>
            <person name="Henrissat B."/>
            <person name="Kuo A."/>
            <person name="Liang C."/>
            <person name="Lipzen A."/>
            <person name="Lutzoni F."/>
            <person name="Magnuson J."/>
            <person name="Mondo S."/>
            <person name="Nolan M."/>
            <person name="Ohm R."/>
            <person name="Pangilinan J."/>
            <person name="Park H.-J."/>
            <person name="Ramirez L."/>
            <person name="Alfaro M."/>
            <person name="Sun H."/>
            <person name="Tritt A."/>
            <person name="Yoshinaga Y."/>
            <person name="Zwiers L.-H."/>
            <person name="Turgeon B."/>
            <person name="Goodwin S."/>
            <person name="Spatafora J."/>
            <person name="Crous P."/>
            <person name="Grigoriev I."/>
        </authorList>
    </citation>
    <scope>NUCLEOTIDE SEQUENCE</scope>
    <source>
        <strain evidence="3">CBS 260.36</strain>
    </source>
</reference>
<sequence>MLAWLSGTGPSEEHDYADASTFQDQPDTPAHIFAARAFKYRLWGTPKPGQNPPKQRARARSNEERPRIPQSRSEDMLVSPSKPNGILLTPGTTNLRRSKTVTFTKRFAEDNDSKDADLTRAKTTAVVPGKFPSPSKIDLTAIDDVPVTKPRSSFTERLQNARTTSNNDHSAAQKATQTLPSTQTKSTDKPAVALPDSTNPTDWKSRYEQYAARTEREMRKLIAKQQAAKHYAREKDARASSLAEQLRTERKRIAKLEAQVHELQTQLKAQLTTTTAVPPKPTLEQRFSAIRPPSPPKPLARPVTKRPKPAEPDLWSAAMSPSTPPRKSPSNNTLLQPRDVNVESHTPKATPPRSAAAATQRTPVRHSVASRPVQDELDASLNLPAPSPEAIPVQVKESRVIAKGVESSPFVNTPEKLGGLGRAGKISVVDKENAPPAGSNVLDSPRKALDAERRAKAAARIAARRAERERKGRGVRA</sequence>
<evidence type="ECO:0000313" key="4">
    <source>
        <dbReference type="Proteomes" id="UP000799439"/>
    </source>
</evidence>
<evidence type="ECO:0000313" key="3">
    <source>
        <dbReference type="EMBL" id="KAF2158144.1"/>
    </source>
</evidence>
<feature type="domain" description="Spindle pole body-associated protein cut12" evidence="2">
    <location>
        <begin position="149"/>
        <end position="270"/>
    </location>
</feature>
<dbReference type="EMBL" id="ML996081">
    <property type="protein sequence ID" value="KAF2158144.1"/>
    <property type="molecule type" value="Genomic_DNA"/>
</dbReference>
<dbReference type="Proteomes" id="UP000799439">
    <property type="component" value="Unassembled WGS sequence"/>
</dbReference>
<keyword evidence="4" id="KW-1185">Reference proteome</keyword>
<comment type="caution">
    <text evidence="3">The sequence shown here is derived from an EMBL/GenBank/DDBJ whole genome shotgun (WGS) entry which is preliminary data.</text>
</comment>
<feature type="region of interest" description="Disordered" evidence="1">
    <location>
        <begin position="269"/>
        <end position="390"/>
    </location>
</feature>
<dbReference type="OrthoDB" id="5383703at2759"/>
<feature type="region of interest" description="Disordered" evidence="1">
    <location>
        <begin position="43"/>
        <end position="92"/>
    </location>
</feature>
<protein>
    <recommendedName>
        <fullName evidence="2">Spindle pole body-associated protein cut12 domain-containing protein</fullName>
    </recommendedName>
</protein>
<feature type="compositionally biased region" description="Basic and acidic residues" evidence="1">
    <location>
        <begin position="60"/>
        <end position="75"/>
    </location>
</feature>
<feature type="region of interest" description="Disordered" evidence="1">
    <location>
        <begin position="148"/>
        <end position="203"/>
    </location>
</feature>
<feature type="region of interest" description="Disordered" evidence="1">
    <location>
        <begin position="430"/>
        <end position="455"/>
    </location>
</feature>
<accession>A0A9P4MQC0</accession>
<gene>
    <name evidence="3" type="ORF">K461DRAFT_318130</name>
</gene>
<organism evidence="3 4">
    <name type="scientific">Myriangium duriaei CBS 260.36</name>
    <dbReference type="NCBI Taxonomy" id="1168546"/>
    <lineage>
        <taxon>Eukaryota</taxon>
        <taxon>Fungi</taxon>
        <taxon>Dikarya</taxon>
        <taxon>Ascomycota</taxon>
        <taxon>Pezizomycotina</taxon>
        <taxon>Dothideomycetes</taxon>
        <taxon>Dothideomycetidae</taxon>
        <taxon>Myriangiales</taxon>
        <taxon>Myriangiaceae</taxon>
        <taxon>Myriangium</taxon>
    </lineage>
</organism>
<proteinExistence type="predicted"/>
<dbReference type="Pfam" id="PF11500">
    <property type="entry name" value="Cut12"/>
    <property type="match status" value="1"/>
</dbReference>
<feature type="compositionally biased region" description="Basic and acidic residues" evidence="1">
    <location>
        <begin position="444"/>
        <end position="455"/>
    </location>
</feature>
<feature type="region of interest" description="Disordered" evidence="1">
    <location>
        <begin position="1"/>
        <end position="27"/>
    </location>
</feature>
<evidence type="ECO:0000256" key="1">
    <source>
        <dbReference type="SAM" id="MobiDB-lite"/>
    </source>
</evidence>
<evidence type="ECO:0000259" key="2">
    <source>
        <dbReference type="Pfam" id="PF11500"/>
    </source>
</evidence>
<dbReference type="InterPro" id="IPR021589">
    <property type="entry name" value="Cut12"/>
</dbReference>
<dbReference type="AlphaFoldDB" id="A0A9P4MQC0"/>